<dbReference type="AlphaFoldDB" id="A0A0G1NNT1"/>
<evidence type="ECO:0000313" key="5">
    <source>
        <dbReference type="EMBL" id="KKU21982.1"/>
    </source>
</evidence>
<comment type="caution">
    <text evidence="5">The sequence shown here is derived from an EMBL/GenBank/DDBJ whole genome shotgun (WGS) entry which is preliminary data.</text>
</comment>
<sequence length="545" mass="60912">MAENLKLSWSDLLKDSRRYLAVLAVVVLAVYANSVNNEFISDDISAIVHNPKIASLTDTLKTGLSLSSLIPSVIFQVAGLNPPLYHLNNIVWHFGVSALIYLIIYLISNRKTLAVVTSVLFALHPIHTESVTWIAGFSYVGYAFFSLLTLFMCMLFDKGLVSRKYSVLLFLPAAGAFLSSFQAVVLPVLLMLYFFAFSSFKKGLKVIWPVWLTTLVFGVSFLTPLFSRVSDFSYDPQGSLIVLNPLIQIPLALVSYLKLILFPVGLTLYHESFYAPTWLLLIYLFGITLYGILSVLCFKKNRIVFFGLVLFPLALAPTLLPIFLNWLVAERYVYLGSLGIILVISYFLLYIKERSKLIFFVLFALVVSSYFILSVKRNFEWKNQDTLWPATVAVSPGSTLAHNNMGDYYARRGDLKSAAKEFGTAVALKPDNANAIHNLGFTYLQMGEATKAAELFDKALTIDPKLIEAAIGLYSVYAQNNDQTKAKAALERAIQINPNAPVVYNVLAVELLKNGQKEEAVRMLRKALEVDPNFLPAKQNLEIVR</sequence>
<feature type="repeat" description="TPR" evidence="3">
    <location>
        <begin position="501"/>
        <end position="534"/>
    </location>
</feature>
<accession>A0A0G1NNT1</accession>
<evidence type="ECO:0000256" key="2">
    <source>
        <dbReference type="ARBA" id="ARBA00022803"/>
    </source>
</evidence>
<proteinExistence type="predicted"/>
<protein>
    <submittedName>
        <fullName evidence="5">TPR domain protein</fullName>
    </submittedName>
</protein>
<keyword evidence="2 3" id="KW-0802">TPR repeat</keyword>
<dbReference type="Proteomes" id="UP000034107">
    <property type="component" value="Unassembled WGS sequence"/>
</dbReference>
<feature type="transmembrane region" description="Helical" evidence="4">
    <location>
        <begin position="133"/>
        <end position="156"/>
    </location>
</feature>
<feature type="repeat" description="TPR" evidence="3">
    <location>
        <begin position="399"/>
        <end position="432"/>
    </location>
</feature>
<feature type="transmembrane region" description="Helical" evidence="4">
    <location>
        <begin position="303"/>
        <end position="326"/>
    </location>
</feature>
<dbReference type="SMART" id="SM00028">
    <property type="entry name" value="TPR"/>
    <property type="match status" value="4"/>
</dbReference>
<dbReference type="PROSITE" id="PS50293">
    <property type="entry name" value="TPR_REGION"/>
    <property type="match status" value="1"/>
</dbReference>
<feature type="transmembrane region" description="Helical" evidence="4">
    <location>
        <begin position="332"/>
        <end position="350"/>
    </location>
</feature>
<dbReference type="PANTHER" id="PTHR44227:SF3">
    <property type="entry name" value="PROTEIN O-MANNOSYL-TRANSFERASE TMTC4"/>
    <property type="match status" value="1"/>
</dbReference>
<dbReference type="SUPFAM" id="SSF48452">
    <property type="entry name" value="TPR-like"/>
    <property type="match status" value="1"/>
</dbReference>
<feature type="transmembrane region" description="Helical" evidence="4">
    <location>
        <begin position="238"/>
        <end position="257"/>
    </location>
</feature>
<keyword evidence="4" id="KW-1133">Transmembrane helix</keyword>
<evidence type="ECO:0000256" key="3">
    <source>
        <dbReference type="PROSITE-ProRule" id="PRU00339"/>
    </source>
</evidence>
<keyword evidence="4" id="KW-0472">Membrane</keyword>
<gene>
    <name evidence="5" type="ORF">UX31_C0008G0024</name>
</gene>
<dbReference type="InterPro" id="IPR011990">
    <property type="entry name" value="TPR-like_helical_dom_sf"/>
</dbReference>
<organism evidence="5 6">
    <name type="scientific">Candidatus Nomurabacteria bacterium GW2011_GWA1_46_11</name>
    <dbReference type="NCBI Taxonomy" id="1618732"/>
    <lineage>
        <taxon>Bacteria</taxon>
        <taxon>Candidatus Nomuraibacteriota</taxon>
    </lineage>
</organism>
<evidence type="ECO:0000256" key="1">
    <source>
        <dbReference type="ARBA" id="ARBA00022737"/>
    </source>
</evidence>
<dbReference type="PANTHER" id="PTHR44227">
    <property type="match status" value="1"/>
</dbReference>
<feature type="transmembrane region" description="Helical" evidence="4">
    <location>
        <begin position="206"/>
        <end position="226"/>
    </location>
</feature>
<dbReference type="PATRIC" id="fig|1618732.3.peg.426"/>
<feature type="transmembrane region" description="Helical" evidence="4">
    <location>
        <begin position="112"/>
        <end position="127"/>
    </location>
</feature>
<feature type="transmembrane region" description="Helical" evidence="4">
    <location>
        <begin position="90"/>
        <end position="107"/>
    </location>
</feature>
<dbReference type="Pfam" id="PF13414">
    <property type="entry name" value="TPR_11"/>
    <property type="match status" value="1"/>
</dbReference>
<reference evidence="5 6" key="1">
    <citation type="journal article" date="2015" name="Nature">
        <title>rRNA introns, odd ribosomes, and small enigmatic genomes across a large radiation of phyla.</title>
        <authorList>
            <person name="Brown C.T."/>
            <person name="Hug L.A."/>
            <person name="Thomas B.C."/>
            <person name="Sharon I."/>
            <person name="Castelle C.J."/>
            <person name="Singh A."/>
            <person name="Wilkins M.J."/>
            <person name="Williams K.H."/>
            <person name="Banfield J.F."/>
        </authorList>
    </citation>
    <scope>NUCLEOTIDE SEQUENCE [LARGE SCALE GENOMIC DNA]</scope>
</reference>
<dbReference type="InterPro" id="IPR019734">
    <property type="entry name" value="TPR_rpt"/>
</dbReference>
<dbReference type="Gene3D" id="1.25.40.10">
    <property type="entry name" value="Tetratricopeptide repeat domain"/>
    <property type="match status" value="1"/>
</dbReference>
<feature type="transmembrane region" description="Helical" evidence="4">
    <location>
        <begin position="168"/>
        <end position="194"/>
    </location>
</feature>
<evidence type="ECO:0000313" key="6">
    <source>
        <dbReference type="Proteomes" id="UP000034107"/>
    </source>
</evidence>
<evidence type="ECO:0000256" key="4">
    <source>
        <dbReference type="SAM" id="Phobius"/>
    </source>
</evidence>
<dbReference type="PROSITE" id="PS50005">
    <property type="entry name" value="TPR"/>
    <property type="match status" value="4"/>
</dbReference>
<keyword evidence="1" id="KW-0677">Repeat</keyword>
<name>A0A0G1NNT1_9BACT</name>
<feature type="transmembrane region" description="Helical" evidence="4">
    <location>
        <begin position="277"/>
        <end position="296"/>
    </location>
</feature>
<feature type="repeat" description="TPR" evidence="3">
    <location>
        <begin position="433"/>
        <end position="466"/>
    </location>
</feature>
<dbReference type="InterPro" id="IPR052346">
    <property type="entry name" value="O-mannosyl-transferase_TMTC"/>
</dbReference>
<feature type="transmembrane region" description="Helical" evidence="4">
    <location>
        <begin position="357"/>
        <end position="375"/>
    </location>
</feature>
<dbReference type="EMBL" id="LCLS01000008">
    <property type="protein sequence ID" value="KKU21982.1"/>
    <property type="molecule type" value="Genomic_DNA"/>
</dbReference>
<keyword evidence="4" id="KW-0812">Transmembrane</keyword>
<dbReference type="Pfam" id="PF14559">
    <property type="entry name" value="TPR_19"/>
    <property type="match status" value="1"/>
</dbReference>
<feature type="repeat" description="TPR" evidence="3">
    <location>
        <begin position="467"/>
        <end position="500"/>
    </location>
</feature>